<feature type="transmembrane region" description="Helical" evidence="7">
    <location>
        <begin position="502"/>
        <end position="522"/>
    </location>
</feature>
<feature type="transmembrane region" description="Helical" evidence="7">
    <location>
        <begin position="457"/>
        <end position="482"/>
    </location>
</feature>
<dbReference type="Proteomes" id="UP000092154">
    <property type="component" value="Unassembled WGS sequence"/>
</dbReference>
<reference evidence="9 10" key="1">
    <citation type="submission" date="2016-06" db="EMBL/GenBank/DDBJ databases">
        <title>Comparative genomics of the ectomycorrhizal sister species Rhizopogon vinicolor and Rhizopogon vesiculosus (Basidiomycota: Boletales) reveals a divergence of the mating type B locus.</title>
        <authorList>
            <consortium name="DOE Joint Genome Institute"/>
            <person name="Mujic A.B."/>
            <person name="Kuo A."/>
            <person name="Tritt A."/>
            <person name="Lipzen A."/>
            <person name="Chen C."/>
            <person name="Johnson J."/>
            <person name="Sharma A."/>
            <person name="Barry K."/>
            <person name="Grigoriev I.V."/>
            <person name="Spatafora J.W."/>
        </authorList>
    </citation>
    <scope>NUCLEOTIDE SEQUENCE [LARGE SCALE GENOMIC DNA]</scope>
    <source>
        <strain evidence="9 10">AM-OR11-026</strain>
    </source>
</reference>
<dbReference type="GO" id="GO:0022857">
    <property type="term" value="F:transmembrane transporter activity"/>
    <property type="evidence" value="ECO:0007669"/>
    <property type="project" value="InterPro"/>
</dbReference>
<feature type="transmembrane region" description="Helical" evidence="7">
    <location>
        <begin position="622"/>
        <end position="640"/>
    </location>
</feature>
<dbReference type="OrthoDB" id="4139357at2759"/>
<dbReference type="GO" id="GO:0016020">
    <property type="term" value="C:membrane"/>
    <property type="evidence" value="ECO:0007669"/>
    <property type="project" value="UniProtKB-SubCell"/>
</dbReference>
<evidence type="ECO:0000256" key="4">
    <source>
        <dbReference type="ARBA" id="ARBA00022989"/>
    </source>
</evidence>
<dbReference type="SUPFAM" id="SSF103473">
    <property type="entry name" value="MFS general substrate transporter"/>
    <property type="match status" value="1"/>
</dbReference>
<evidence type="ECO:0000259" key="8">
    <source>
        <dbReference type="PROSITE" id="PS50850"/>
    </source>
</evidence>
<feature type="domain" description="Major facilitator superfamily (MFS) profile" evidence="8">
    <location>
        <begin position="60"/>
        <end position="644"/>
    </location>
</feature>
<dbReference type="PROSITE" id="PS50850">
    <property type="entry name" value="MFS"/>
    <property type="match status" value="1"/>
</dbReference>
<comment type="subcellular location">
    <subcellularLocation>
        <location evidence="1">Membrane</location>
        <topology evidence="1">Multi-pass membrane protein</topology>
    </subcellularLocation>
</comment>
<sequence length="654" mass="71148">MAASVTTRASGFWADRMDYFDDAEQGVDDVEVDSEVGFDGRTPLDKTIDRIGMGSYQWTLLSLCGFGWMADNMWIQAVAIILPRVQQHYSVTDNYIGTLSSSMFAGMMFGAVGWGTCSDLLGRSAAFNATLFFTALFGILASFASSFWSLCVLLFFLGSAVGGSMPTDGTLLLEHMPNGKQYLVTALSVFFSFGSVLSAAVALAVIPSRSCPPNAPCDVATQNTGWQYMLVSLGTITLSMFIARMVFFRLHESPRYLVHAGRHQEALESLQLISRFNGSELSLELEDVDDRLPSNSEAHVPSSARERVPILPNSSSQDARTNDETLFDADADSRSTPSEQSGAKVYQSMDGATHDLLDGHSFVTPTGDVPARGQSLARGEHSVHSRSRSLDSDSETKNLSPVPEARPRPRPRRVRARASSVISIEMKQRVGSVLPRWVRRPLLAWLDRVGMVLSPEWFRVTILVWGVWFFMSLAYTMFNVYLPKLLETASSDETSTKSLEDSLWDVLIFTLGGCPGAILGAYMVESPLGRRGSLAATTFVTAFFCVVFVLVKSAFLVRASSVGISLSATTMYAVLYGWTPEIFGTKVRGTACGIASALSRIGGMIAPLLGGALLVVNRAFPVWTSVVVYIITGVFVLLLHETAGSGSTERSLMH</sequence>
<protein>
    <submittedName>
        <fullName evidence="9">MFS general substrate transporter</fullName>
    </submittedName>
</protein>
<dbReference type="Pfam" id="PF07690">
    <property type="entry name" value="MFS_1"/>
    <property type="match status" value="1"/>
</dbReference>
<feature type="compositionally biased region" description="Basic and acidic residues" evidence="6">
    <location>
        <begin position="378"/>
        <end position="396"/>
    </location>
</feature>
<evidence type="ECO:0000256" key="1">
    <source>
        <dbReference type="ARBA" id="ARBA00004141"/>
    </source>
</evidence>
<dbReference type="PANTHER" id="PTHR23511">
    <property type="entry name" value="SYNAPTIC VESICLE GLYCOPROTEIN 2"/>
    <property type="match status" value="1"/>
</dbReference>
<evidence type="ECO:0000256" key="6">
    <source>
        <dbReference type="SAM" id="MobiDB-lite"/>
    </source>
</evidence>
<evidence type="ECO:0000256" key="5">
    <source>
        <dbReference type="ARBA" id="ARBA00023136"/>
    </source>
</evidence>
<feature type="region of interest" description="Disordered" evidence="6">
    <location>
        <begin position="287"/>
        <end position="321"/>
    </location>
</feature>
<proteinExistence type="predicted"/>
<evidence type="ECO:0000313" key="10">
    <source>
        <dbReference type="Proteomes" id="UP000092154"/>
    </source>
</evidence>
<evidence type="ECO:0000313" key="9">
    <source>
        <dbReference type="EMBL" id="OAX35995.1"/>
    </source>
</evidence>
<dbReference type="InterPro" id="IPR011701">
    <property type="entry name" value="MFS"/>
</dbReference>
<dbReference type="EMBL" id="KV448450">
    <property type="protein sequence ID" value="OAX35995.1"/>
    <property type="molecule type" value="Genomic_DNA"/>
</dbReference>
<organism evidence="9 10">
    <name type="scientific">Rhizopogon vinicolor AM-OR11-026</name>
    <dbReference type="NCBI Taxonomy" id="1314800"/>
    <lineage>
        <taxon>Eukaryota</taxon>
        <taxon>Fungi</taxon>
        <taxon>Dikarya</taxon>
        <taxon>Basidiomycota</taxon>
        <taxon>Agaricomycotina</taxon>
        <taxon>Agaricomycetes</taxon>
        <taxon>Agaricomycetidae</taxon>
        <taxon>Boletales</taxon>
        <taxon>Suillineae</taxon>
        <taxon>Rhizopogonaceae</taxon>
        <taxon>Rhizopogon</taxon>
    </lineage>
</organism>
<gene>
    <name evidence="9" type="ORF">K503DRAFT_332616</name>
</gene>
<feature type="transmembrane region" description="Helical" evidence="7">
    <location>
        <begin position="226"/>
        <end position="247"/>
    </location>
</feature>
<dbReference type="PANTHER" id="PTHR23511:SF5">
    <property type="entry name" value="MAJOR FACILITATOR-TYPE TRANSPORTER HXNZ-RELATED"/>
    <property type="match status" value="1"/>
</dbReference>
<feature type="transmembrane region" description="Helical" evidence="7">
    <location>
        <begin position="591"/>
        <end position="616"/>
    </location>
</feature>
<dbReference type="InParanoid" id="A0A1B7MTS9"/>
<feature type="transmembrane region" description="Helical" evidence="7">
    <location>
        <begin position="60"/>
        <end position="82"/>
    </location>
</feature>
<keyword evidence="2" id="KW-0813">Transport</keyword>
<dbReference type="Pfam" id="PF00083">
    <property type="entry name" value="Sugar_tr"/>
    <property type="match status" value="1"/>
</dbReference>
<dbReference type="AlphaFoldDB" id="A0A1B7MTS9"/>
<feature type="transmembrane region" description="Helical" evidence="7">
    <location>
        <begin position="561"/>
        <end position="579"/>
    </location>
</feature>
<keyword evidence="5 7" id="KW-0472">Membrane</keyword>
<evidence type="ECO:0000256" key="7">
    <source>
        <dbReference type="SAM" id="Phobius"/>
    </source>
</evidence>
<feature type="transmembrane region" description="Helical" evidence="7">
    <location>
        <begin position="534"/>
        <end position="555"/>
    </location>
</feature>
<keyword evidence="4 7" id="KW-1133">Transmembrane helix</keyword>
<dbReference type="InterPro" id="IPR020846">
    <property type="entry name" value="MFS_dom"/>
</dbReference>
<dbReference type="InterPro" id="IPR005828">
    <property type="entry name" value="MFS_sugar_transport-like"/>
</dbReference>
<keyword evidence="3 7" id="KW-0812">Transmembrane</keyword>
<feature type="transmembrane region" description="Helical" evidence="7">
    <location>
        <begin position="94"/>
        <end position="115"/>
    </location>
</feature>
<dbReference type="InterPro" id="IPR036259">
    <property type="entry name" value="MFS_trans_sf"/>
</dbReference>
<feature type="transmembrane region" description="Helical" evidence="7">
    <location>
        <begin position="135"/>
        <end position="161"/>
    </location>
</feature>
<dbReference type="Gene3D" id="1.20.1250.20">
    <property type="entry name" value="MFS general substrate transporter like domains"/>
    <property type="match status" value="2"/>
</dbReference>
<name>A0A1B7MTS9_9AGAM</name>
<keyword evidence="10" id="KW-1185">Reference proteome</keyword>
<feature type="transmembrane region" description="Helical" evidence="7">
    <location>
        <begin position="182"/>
        <end position="206"/>
    </location>
</feature>
<accession>A0A1B7MTS9</accession>
<evidence type="ECO:0000256" key="3">
    <source>
        <dbReference type="ARBA" id="ARBA00022692"/>
    </source>
</evidence>
<feature type="region of interest" description="Disordered" evidence="6">
    <location>
        <begin position="356"/>
        <end position="414"/>
    </location>
</feature>
<evidence type="ECO:0000256" key="2">
    <source>
        <dbReference type="ARBA" id="ARBA00022448"/>
    </source>
</evidence>